<dbReference type="EMBL" id="VSFF01000004">
    <property type="protein sequence ID" value="TYC15982.1"/>
    <property type="molecule type" value="Genomic_DNA"/>
</dbReference>
<name>A0A5D0UE99_9ACTN</name>
<reference evidence="1 2" key="1">
    <citation type="submission" date="2019-08" db="EMBL/GenBank/DDBJ databases">
        <title>Actinomadura sp. nov. CYP1-5 isolated from mountain soil.</title>
        <authorList>
            <person name="Songsumanus A."/>
            <person name="Kuncharoen N."/>
            <person name="Kudo T."/>
            <person name="Yuki M."/>
            <person name="Igarashi Y."/>
            <person name="Tanasupawat S."/>
        </authorList>
    </citation>
    <scope>NUCLEOTIDE SEQUENCE [LARGE SCALE GENOMIC DNA]</scope>
    <source>
        <strain evidence="1 2">GKU157</strain>
    </source>
</reference>
<evidence type="ECO:0000313" key="1">
    <source>
        <dbReference type="EMBL" id="TYC15982.1"/>
    </source>
</evidence>
<accession>A0A5D0UE99</accession>
<protein>
    <submittedName>
        <fullName evidence="1">Uncharacterized protein</fullName>
    </submittedName>
</protein>
<evidence type="ECO:0000313" key="2">
    <source>
        <dbReference type="Proteomes" id="UP000322634"/>
    </source>
</evidence>
<dbReference type="AlphaFoldDB" id="A0A5D0UE99"/>
<comment type="caution">
    <text evidence="1">The sequence shown here is derived from an EMBL/GenBank/DDBJ whole genome shotgun (WGS) entry which is preliminary data.</text>
</comment>
<proteinExistence type="predicted"/>
<organism evidence="1 2">
    <name type="scientific">Actinomadura syzygii</name>
    <dbReference type="NCBI Taxonomy" id="1427538"/>
    <lineage>
        <taxon>Bacteria</taxon>
        <taxon>Bacillati</taxon>
        <taxon>Actinomycetota</taxon>
        <taxon>Actinomycetes</taxon>
        <taxon>Streptosporangiales</taxon>
        <taxon>Thermomonosporaceae</taxon>
        <taxon>Actinomadura</taxon>
    </lineage>
</organism>
<gene>
    <name evidence="1" type="ORF">FXF65_11655</name>
</gene>
<dbReference type="RefSeq" id="WP_148349777.1">
    <property type="nucleotide sequence ID" value="NZ_JBHSBF010000009.1"/>
</dbReference>
<dbReference type="Proteomes" id="UP000322634">
    <property type="component" value="Unassembled WGS sequence"/>
</dbReference>
<sequence>MTEIPYEETTDPEFAGAAARTFAVETYPDGLLLRGPCPRCASVIEVALVDEVFSRGLLGWRRGSPAPPPAPEPVEPVICTCTEAHPGRPDGRVGCGAYWLFAVPASPS</sequence>
<dbReference type="OrthoDB" id="5194016at2"/>
<keyword evidence="2" id="KW-1185">Reference proteome</keyword>